<name>A9HNQ3_GLUDA</name>
<accession>A9HNQ3</accession>
<sequence length="104" mass="11806">MTGLASVTLHVSDIFHWNEQALPPPSQWHPMDKESPYLSPDKRRHIAPGIFRLKELSPFLHSPKRSPTGDGATRRRTRIFGPVPKSILRLFPALSVTKRGRPYA</sequence>
<dbReference type="Proteomes" id="UP000001176">
    <property type="component" value="Chromosome"/>
</dbReference>
<dbReference type="KEGG" id="gdi:GDI2541"/>
<dbReference type="EMBL" id="AM889285">
    <property type="protein sequence ID" value="CAP56484.1"/>
    <property type="molecule type" value="Genomic_DNA"/>
</dbReference>
<keyword evidence="2" id="KW-1185">Reference proteome</keyword>
<proteinExistence type="predicted"/>
<evidence type="ECO:0000313" key="1">
    <source>
        <dbReference type="EMBL" id="CAP56484.1"/>
    </source>
</evidence>
<organism evidence="1 2">
    <name type="scientific">Gluconacetobacter diazotrophicus (strain ATCC 49037 / DSM 5601 / CCUG 37298 / CIP 103539 / LMG 7603 / PAl5)</name>
    <dbReference type="NCBI Taxonomy" id="272568"/>
    <lineage>
        <taxon>Bacteria</taxon>
        <taxon>Pseudomonadati</taxon>
        <taxon>Pseudomonadota</taxon>
        <taxon>Alphaproteobacteria</taxon>
        <taxon>Acetobacterales</taxon>
        <taxon>Acetobacteraceae</taxon>
        <taxon>Gluconacetobacter</taxon>
    </lineage>
</organism>
<dbReference type="AlphaFoldDB" id="A9HNQ3"/>
<protein>
    <submittedName>
        <fullName evidence="1">Uncharacterized protein</fullName>
    </submittedName>
</protein>
<gene>
    <name evidence="1" type="ordered locus">GDI2541</name>
</gene>
<evidence type="ECO:0000313" key="2">
    <source>
        <dbReference type="Proteomes" id="UP000001176"/>
    </source>
</evidence>
<reference evidence="1 2" key="1">
    <citation type="journal article" date="2009" name="BMC Genomics">
        <title>Complete genome sequence of the sugarcane nitrogen-fixing endophyte Gluconacetobacter diazotrophicus Pal5.</title>
        <authorList>
            <person name="Bertalan M."/>
            <person name="Albano R."/>
            <person name="Padua V."/>
            <person name="Rouws L."/>
            <person name="Rojas C."/>
            <person name="Hemerly A."/>
            <person name="Teixeira K."/>
            <person name="Schwab S."/>
            <person name="Araujo J."/>
            <person name="Oliveira A."/>
            <person name="Franca L."/>
            <person name="Magalhaes V."/>
            <person name="Alqueres S."/>
            <person name="Cardoso A."/>
            <person name="Almeida W."/>
            <person name="Loureiro M.M."/>
            <person name="Nogueira E."/>
            <person name="Cidade D."/>
            <person name="Oliveira D."/>
            <person name="Simao T."/>
            <person name="Macedo J."/>
            <person name="Valadao A."/>
            <person name="Dreschsel M."/>
            <person name="Freitas F."/>
            <person name="Vidal M."/>
            <person name="Guedes H."/>
            <person name="Rodrigues E."/>
            <person name="Meneses C."/>
            <person name="Brioso P."/>
            <person name="Pozzer L."/>
            <person name="Figueiredo D."/>
            <person name="Montano H."/>
            <person name="Junior J."/>
            <person name="Filho G."/>
            <person name="Flores V."/>
            <person name="Ferreira B."/>
            <person name="Branco A."/>
            <person name="Gonzalez P."/>
            <person name="Guillobel H."/>
            <person name="Lemos M."/>
            <person name="Seibel L."/>
            <person name="Macedo J."/>
            <person name="Alves-Ferreira M."/>
            <person name="Sachetto-Martins G."/>
            <person name="Coelho A."/>
            <person name="Santos E."/>
            <person name="Amaral G."/>
            <person name="Neves A."/>
            <person name="Pacheco A.B."/>
            <person name="Carvalho D."/>
            <person name="Lery L."/>
            <person name="Bisch P."/>
            <person name="Rossle S.C."/>
            <person name="Urmenyi T."/>
            <person name="Kruger W.V."/>
            <person name="Martins O."/>
            <person name="Baldani J.I."/>
            <person name="Ferreira P.C."/>
        </authorList>
    </citation>
    <scope>NUCLEOTIDE SEQUENCE [LARGE SCALE GENOMIC DNA]</scope>
    <source>
        <strain evidence="2">ATCC 49037 / DSM 5601 / CCUG 37298 / CIP 103539 / LMG 7603 / PAl5</strain>
    </source>
</reference>